<feature type="transmembrane region" description="Helical" evidence="9">
    <location>
        <begin position="43"/>
        <end position="70"/>
    </location>
</feature>
<reference evidence="11 12" key="1">
    <citation type="submission" date="2019-07" db="EMBL/GenBank/DDBJ databases">
        <title>Gilliamella genomes.</title>
        <authorList>
            <person name="Zheng H."/>
        </authorList>
    </citation>
    <scope>NUCLEOTIDE SEQUENCE [LARGE SCALE GENOMIC DNA]</scope>
    <source>
        <strain evidence="11 12">W8127</strain>
    </source>
</reference>
<dbReference type="GO" id="GO:0009401">
    <property type="term" value="P:phosphoenolpyruvate-dependent sugar phosphotransferase system"/>
    <property type="evidence" value="ECO:0007669"/>
    <property type="project" value="UniProtKB-KW"/>
</dbReference>
<dbReference type="InterPro" id="IPR013853">
    <property type="entry name" value="EIIC-GAT"/>
</dbReference>
<evidence type="ECO:0000256" key="3">
    <source>
        <dbReference type="ARBA" id="ARBA00022475"/>
    </source>
</evidence>
<dbReference type="PIRSF" id="PIRSF006304">
    <property type="entry name" value="GatC"/>
    <property type="match status" value="1"/>
</dbReference>
<feature type="transmembrane region" description="Helical" evidence="9">
    <location>
        <begin position="12"/>
        <end position="31"/>
    </location>
</feature>
<dbReference type="GO" id="GO:0005886">
    <property type="term" value="C:plasma membrane"/>
    <property type="evidence" value="ECO:0007669"/>
    <property type="project" value="UniProtKB-SubCell"/>
</dbReference>
<feature type="transmembrane region" description="Helical" evidence="9">
    <location>
        <begin position="124"/>
        <end position="141"/>
    </location>
</feature>
<evidence type="ECO:0000313" key="11">
    <source>
        <dbReference type="EMBL" id="TSK05680.1"/>
    </source>
</evidence>
<keyword evidence="7 9" id="KW-1133">Transmembrane helix</keyword>
<feature type="transmembrane region" description="Helical" evidence="9">
    <location>
        <begin position="247"/>
        <end position="266"/>
    </location>
</feature>
<keyword evidence="2" id="KW-0813">Transport</keyword>
<feature type="transmembrane region" description="Helical" evidence="9">
    <location>
        <begin position="90"/>
        <end position="112"/>
    </location>
</feature>
<dbReference type="PROSITE" id="PS51104">
    <property type="entry name" value="PTS_EIIC_TYPE_2"/>
    <property type="match status" value="1"/>
</dbReference>
<evidence type="ECO:0000256" key="1">
    <source>
        <dbReference type="ARBA" id="ARBA00004651"/>
    </source>
</evidence>
<name>A0A556SX07_9GAMM</name>
<sequence>MDILQTFFETVSKLGAVVLLPVVIMLLGLFFRMRIGSAIKSGLLVGIGFQGLVLVLNLLMATINPVIAYYEKLGSGFTTIDVGFAAIGGAAWSIPAVVLCIPLIILLNILLIKIKVVNVINVDVWNFIHFMIPGALAIALFDNIFIGVLVTIGLSVITLFCAKWVAPKWEEYFGLEGTTCTTLAFVALIYPIAVFLNKLIDFIPFIKNLEINMDKIESKLGIFGDPTFIGIFVGAFLGILTQQNIPTILTICMGFAAVMILIPRMVGIMMEGVTPIGNAATTFIKKHVSGSDGKFYIGMDIALGLGDPACITVTAITIPFVIGFAFLIPNMTFFPLGLLAQVCYLTPMIVLASKGNVFRSTLLSIICMYFVCFSANYFAPEATAMMKYAGLDIFATNPNATVTDGGHFGWNPGSILVSLIHRLIEVFS</sequence>
<proteinExistence type="predicted"/>
<comment type="subcellular location">
    <subcellularLocation>
        <location evidence="1">Cell membrane</location>
        <topology evidence="1">Multi-pass membrane protein</topology>
    </subcellularLocation>
</comment>
<dbReference type="InterPro" id="IPR004703">
    <property type="entry name" value="PTS_sugar-sp_permease"/>
</dbReference>
<evidence type="ECO:0000256" key="4">
    <source>
        <dbReference type="ARBA" id="ARBA00022597"/>
    </source>
</evidence>
<feature type="transmembrane region" description="Helical" evidence="9">
    <location>
        <begin position="220"/>
        <end position="240"/>
    </location>
</feature>
<dbReference type="EMBL" id="VMHM01000002">
    <property type="protein sequence ID" value="TSK05680.1"/>
    <property type="molecule type" value="Genomic_DNA"/>
</dbReference>
<feature type="domain" description="PTS EIIC type-2" evidence="10">
    <location>
        <begin position="8"/>
        <end position="428"/>
    </location>
</feature>
<dbReference type="Pfam" id="PF03611">
    <property type="entry name" value="EIIC-GAT"/>
    <property type="match status" value="1"/>
</dbReference>
<protein>
    <submittedName>
        <fullName evidence="11">PTS galactitol transporter subunit IIC</fullName>
    </submittedName>
</protein>
<keyword evidence="8 9" id="KW-0472">Membrane</keyword>
<evidence type="ECO:0000256" key="5">
    <source>
        <dbReference type="ARBA" id="ARBA00022683"/>
    </source>
</evidence>
<dbReference type="GO" id="GO:0015577">
    <property type="term" value="F:galactitol transmembrane transporter activity"/>
    <property type="evidence" value="ECO:0007669"/>
    <property type="project" value="InterPro"/>
</dbReference>
<dbReference type="PANTHER" id="PTHR37324:SF2">
    <property type="entry name" value="PTS SYSTEM GALACTITOL-SPECIFIC EIIC COMPONENT"/>
    <property type="match status" value="1"/>
</dbReference>
<evidence type="ECO:0000256" key="8">
    <source>
        <dbReference type="ARBA" id="ARBA00023136"/>
    </source>
</evidence>
<feature type="transmembrane region" description="Helical" evidence="9">
    <location>
        <begin position="301"/>
        <end position="326"/>
    </location>
</feature>
<evidence type="ECO:0000256" key="9">
    <source>
        <dbReference type="SAM" id="Phobius"/>
    </source>
</evidence>
<feature type="transmembrane region" description="Helical" evidence="9">
    <location>
        <begin position="147"/>
        <end position="166"/>
    </location>
</feature>
<dbReference type="PANTHER" id="PTHR37324">
    <property type="entry name" value="PTS SYSTEM GALACTITOL-SPECIFIC EIIC COMPONENT"/>
    <property type="match status" value="1"/>
</dbReference>
<evidence type="ECO:0000313" key="12">
    <source>
        <dbReference type="Proteomes" id="UP000319483"/>
    </source>
</evidence>
<evidence type="ECO:0000256" key="7">
    <source>
        <dbReference type="ARBA" id="ARBA00022989"/>
    </source>
</evidence>
<evidence type="ECO:0000256" key="2">
    <source>
        <dbReference type="ARBA" id="ARBA00022448"/>
    </source>
</evidence>
<keyword evidence="6 9" id="KW-0812">Transmembrane</keyword>
<keyword evidence="4" id="KW-0762">Sugar transport</keyword>
<evidence type="ECO:0000256" key="6">
    <source>
        <dbReference type="ARBA" id="ARBA00022692"/>
    </source>
</evidence>
<evidence type="ECO:0000259" key="10">
    <source>
        <dbReference type="PROSITE" id="PS51104"/>
    </source>
</evidence>
<accession>A0A556SX07</accession>
<keyword evidence="5" id="KW-0598">Phosphotransferase system</keyword>
<feature type="transmembrane region" description="Helical" evidence="9">
    <location>
        <begin position="333"/>
        <end position="352"/>
    </location>
</feature>
<organism evidence="11 12">
    <name type="scientific">Gilliamella apicola</name>
    <dbReference type="NCBI Taxonomy" id="1196095"/>
    <lineage>
        <taxon>Bacteria</taxon>
        <taxon>Pseudomonadati</taxon>
        <taxon>Pseudomonadota</taxon>
        <taxon>Gammaproteobacteria</taxon>
        <taxon>Orbales</taxon>
        <taxon>Orbaceae</taxon>
        <taxon>Gilliamella</taxon>
    </lineage>
</organism>
<dbReference type="Proteomes" id="UP000319483">
    <property type="component" value="Unassembled WGS sequence"/>
</dbReference>
<gene>
    <name evidence="11" type="ORF">FPQ15_01760</name>
</gene>
<comment type="caution">
    <text evidence="11">The sequence shown here is derived from an EMBL/GenBank/DDBJ whole genome shotgun (WGS) entry which is preliminary data.</text>
</comment>
<keyword evidence="3" id="KW-1003">Cell membrane</keyword>
<feature type="transmembrane region" description="Helical" evidence="9">
    <location>
        <begin position="358"/>
        <end position="379"/>
    </location>
</feature>
<feature type="transmembrane region" description="Helical" evidence="9">
    <location>
        <begin position="178"/>
        <end position="200"/>
    </location>
</feature>
<dbReference type="AlphaFoldDB" id="A0A556SX07"/>
<dbReference type="InterPro" id="IPR013014">
    <property type="entry name" value="PTS_EIIC_2"/>
</dbReference>